<name>A0AAI8KCV7_9PSED</name>
<dbReference type="Proteomes" id="UP000258127">
    <property type="component" value="Chromosome"/>
</dbReference>
<evidence type="ECO:0000313" key="1">
    <source>
        <dbReference type="EMBL" id="AXO90574.1"/>
    </source>
</evidence>
<gene>
    <name evidence="1" type="ORF">DZC75_22155</name>
</gene>
<accession>A0AAI8KCV7</accession>
<proteinExistence type="predicted"/>
<keyword evidence="2" id="KW-1185">Reference proteome</keyword>
<dbReference type="AlphaFoldDB" id="A0AAI8KCV7"/>
<sequence>MDSQQATHALQHLLGTPFVPSAVSYMKELAGVSNAEQVGEVITLQARHDVVLYSVEDGNITFVAAHV</sequence>
<dbReference type="EMBL" id="CP031641">
    <property type="protein sequence ID" value="AXO90574.1"/>
    <property type="molecule type" value="Genomic_DNA"/>
</dbReference>
<protein>
    <submittedName>
        <fullName evidence="1">Uncharacterized protein</fullName>
    </submittedName>
</protein>
<evidence type="ECO:0000313" key="2">
    <source>
        <dbReference type="Proteomes" id="UP000258127"/>
    </source>
</evidence>
<dbReference type="RefSeq" id="WP_029613173.1">
    <property type="nucleotide sequence ID" value="NZ_CP009747.1"/>
</dbReference>
<dbReference type="KEGG" id="ppv:NJ69_18370"/>
<organism evidence="1 2">
    <name type="scientific">Pseudomonas parafulva</name>
    <dbReference type="NCBI Taxonomy" id="157782"/>
    <lineage>
        <taxon>Bacteria</taxon>
        <taxon>Pseudomonadati</taxon>
        <taxon>Pseudomonadota</taxon>
        <taxon>Gammaproteobacteria</taxon>
        <taxon>Pseudomonadales</taxon>
        <taxon>Pseudomonadaceae</taxon>
        <taxon>Pseudomonas</taxon>
    </lineage>
</organism>
<reference evidence="1 2" key="1">
    <citation type="submission" date="2018-08" db="EMBL/GenBank/DDBJ databases">
        <authorList>
            <person name="Lee Y."/>
            <person name="Kakembo D."/>
        </authorList>
    </citation>
    <scope>NUCLEOTIDE SEQUENCE [LARGE SCALE GENOMIC DNA]</scope>
    <source>
        <strain evidence="1 2">JBCS1880</strain>
    </source>
</reference>